<gene>
    <name evidence="1" type="ORF">LX16_1954</name>
</gene>
<keyword evidence="2" id="KW-1185">Reference proteome</keyword>
<protein>
    <recommendedName>
        <fullName evidence="3">Acetone carboxylase</fullName>
    </recommendedName>
</protein>
<accession>A0A562VEI5</accession>
<dbReference type="RefSeq" id="WP_147136280.1">
    <property type="nucleotide sequence ID" value="NZ_BAABIJ010000001.1"/>
</dbReference>
<evidence type="ECO:0000313" key="1">
    <source>
        <dbReference type="EMBL" id="TWJ16227.1"/>
    </source>
</evidence>
<dbReference type="AlphaFoldDB" id="A0A562VEI5"/>
<dbReference type="Proteomes" id="UP000321617">
    <property type="component" value="Unassembled WGS sequence"/>
</dbReference>
<evidence type="ECO:0008006" key="3">
    <source>
        <dbReference type="Google" id="ProtNLM"/>
    </source>
</evidence>
<evidence type="ECO:0000313" key="2">
    <source>
        <dbReference type="Proteomes" id="UP000321617"/>
    </source>
</evidence>
<dbReference type="OrthoDB" id="5193525at2"/>
<sequence length="68" mass="7974">MTDTDRICSARRCRNTATRQLRWRNPAIHTGDRHKTWLACDDHHEFLSDFLTRRGFPLQTTALPVDPP</sequence>
<dbReference type="EMBL" id="VLLL01000005">
    <property type="protein sequence ID" value="TWJ16227.1"/>
    <property type="molecule type" value="Genomic_DNA"/>
</dbReference>
<comment type="caution">
    <text evidence="1">The sequence shown here is derived from an EMBL/GenBank/DDBJ whole genome shotgun (WGS) entry which is preliminary data.</text>
</comment>
<name>A0A562VEI5_9ACTN</name>
<organism evidence="1 2">
    <name type="scientific">Stackebrandtia albiflava</name>
    <dbReference type="NCBI Taxonomy" id="406432"/>
    <lineage>
        <taxon>Bacteria</taxon>
        <taxon>Bacillati</taxon>
        <taxon>Actinomycetota</taxon>
        <taxon>Actinomycetes</taxon>
        <taxon>Glycomycetales</taxon>
        <taxon>Glycomycetaceae</taxon>
        <taxon>Stackebrandtia</taxon>
    </lineage>
</organism>
<reference evidence="1 2" key="1">
    <citation type="journal article" date="2013" name="Stand. Genomic Sci.">
        <title>Genomic Encyclopedia of Type Strains, Phase I: The one thousand microbial genomes (KMG-I) project.</title>
        <authorList>
            <person name="Kyrpides N.C."/>
            <person name="Woyke T."/>
            <person name="Eisen J.A."/>
            <person name="Garrity G."/>
            <person name="Lilburn T.G."/>
            <person name="Beck B.J."/>
            <person name="Whitman W.B."/>
            <person name="Hugenholtz P."/>
            <person name="Klenk H.P."/>
        </authorList>
    </citation>
    <scope>NUCLEOTIDE SEQUENCE [LARGE SCALE GENOMIC DNA]</scope>
    <source>
        <strain evidence="1 2">DSM 45044</strain>
    </source>
</reference>
<proteinExistence type="predicted"/>